<keyword evidence="2" id="KW-0812">Transmembrane</keyword>
<feature type="region of interest" description="Disordered" evidence="1">
    <location>
        <begin position="56"/>
        <end position="76"/>
    </location>
</feature>
<dbReference type="Pfam" id="PF00226">
    <property type="entry name" value="DnaJ"/>
    <property type="match status" value="1"/>
</dbReference>
<dbReference type="VEuPathDB" id="FungiDB:BDEG_24975"/>
<accession>A0A177WNT7</accession>
<organism evidence="4 5">
    <name type="scientific">Batrachochytrium dendrobatidis (strain JEL423)</name>
    <dbReference type="NCBI Taxonomy" id="403673"/>
    <lineage>
        <taxon>Eukaryota</taxon>
        <taxon>Fungi</taxon>
        <taxon>Fungi incertae sedis</taxon>
        <taxon>Chytridiomycota</taxon>
        <taxon>Chytridiomycota incertae sedis</taxon>
        <taxon>Chytridiomycetes</taxon>
        <taxon>Rhizophydiales</taxon>
        <taxon>Rhizophydiales incertae sedis</taxon>
        <taxon>Batrachochytrium</taxon>
    </lineage>
</organism>
<keyword evidence="2" id="KW-0472">Membrane</keyword>
<protein>
    <recommendedName>
        <fullName evidence="3">J domain-containing protein</fullName>
    </recommendedName>
</protein>
<dbReference type="SUPFAM" id="SSF46565">
    <property type="entry name" value="Chaperone J-domain"/>
    <property type="match status" value="1"/>
</dbReference>
<dbReference type="Proteomes" id="UP000077115">
    <property type="component" value="Unassembled WGS sequence"/>
</dbReference>
<dbReference type="STRING" id="403673.A0A177WNT7"/>
<evidence type="ECO:0000256" key="2">
    <source>
        <dbReference type="SAM" id="Phobius"/>
    </source>
</evidence>
<reference evidence="4 5" key="2">
    <citation type="submission" date="2016-05" db="EMBL/GenBank/DDBJ databases">
        <title>Lineage-specific infection strategies underlie the spectrum of fungal disease in amphibians.</title>
        <authorList>
            <person name="Cuomo C.A."/>
            <person name="Farrer R.A."/>
            <person name="James T."/>
            <person name="Longcore J."/>
            <person name="Birren B."/>
        </authorList>
    </citation>
    <scope>NUCLEOTIDE SEQUENCE [LARGE SCALE GENOMIC DNA]</scope>
    <source>
        <strain evidence="4 5">JEL423</strain>
    </source>
</reference>
<dbReference type="PANTHER" id="PTHR44240:SF10">
    <property type="entry name" value="J DOMAIN-CONTAINING PROTEIN"/>
    <property type="match status" value="1"/>
</dbReference>
<evidence type="ECO:0000313" key="4">
    <source>
        <dbReference type="EMBL" id="OAJ41355.1"/>
    </source>
</evidence>
<feature type="transmembrane region" description="Helical" evidence="2">
    <location>
        <begin position="168"/>
        <end position="190"/>
    </location>
</feature>
<keyword evidence="2" id="KW-1133">Transmembrane helix</keyword>
<reference evidence="4 5" key="1">
    <citation type="submission" date="2006-10" db="EMBL/GenBank/DDBJ databases">
        <title>The Genome Sequence of Batrachochytrium dendrobatidis JEL423.</title>
        <authorList>
            <consortium name="The Broad Institute Genome Sequencing Platform"/>
            <person name="Birren B."/>
            <person name="Lander E."/>
            <person name="Galagan J."/>
            <person name="Cuomo C."/>
            <person name="Devon K."/>
            <person name="Jaffe D."/>
            <person name="Butler J."/>
            <person name="Alvarez P."/>
            <person name="Gnerre S."/>
            <person name="Grabherr M."/>
            <person name="Kleber M."/>
            <person name="Mauceli E."/>
            <person name="Brockman W."/>
            <person name="Young S."/>
            <person name="LaButti K."/>
            <person name="Sykes S."/>
            <person name="DeCaprio D."/>
            <person name="Crawford M."/>
            <person name="Koehrsen M."/>
            <person name="Engels R."/>
            <person name="Montgomery P."/>
            <person name="Pearson M."/>
            <person name="Howarth C."/>
            <person name="Larson L."/>
            <person name="White J."/>
            <person name="O'Leary S."/>
            <person name="Kodira C."/>
            <person name="Zeng Q."/>
            <person name="Yandava C."/>
            <person name="Alvarado L."/>
            <person name="Longcore J."/>
            <person name="James T."/>
        </authorList>
    </citation>
    <scope>NUCLEOTIDE SEQUENCE [LARGE SCALE GENOMIC DNA]</scope>
    <source>
        <strain evidence="4 5">JEL423</strain>
    </source>
</reference>
<evidence type="ECO:0000313" key="5">
    <source>
        <dbReference type="Proteomes" id="UP000077115"/>
    </source>
</evidence>
<dbReference type="PANTHER" id="PTHR44240">
    <property type="entry name" value="DNAJ DOMAIN (PROKARYOTIC HEAT SHOCK PROTEIN)-RELATED"/>
    <property type="match status" value="1"/>
</dbReference>
<dbReference type="Gene3D" id="1.10.287.110">
    <property type="entry name" value="DnaJ domain"/>
    <property type="match status" value="1"/>
</dbReference>
<dbReference type="InterPro" id="IPR001623">
    <property type="entry name" value="DnaJ_domain"/>
</dbReference>
<dbReference type="AlphaFoldDB" id="A0A177WNT7"/>
<dbReference type="CDD" id="cd06257">
    <property type="entry name" value="DnaJ"/>
    <property type="match status" value="1"/>
</dbReference>
<dbReference type="SMART" id="SM00271">
    <property type="entry name" value="DnaJ"/>
    <property type="match status" value="1"/>
</dbReference>
<dbReference type="EMBL" id="DS022305">
    <property type="protein sequence ID" value="OAJ41355.1"/>
    <property type="molecule type" value="Genomic_DNA"/>
</dbReference>
<feature type="domain" description="J" evidence="3">
    <location>
        <begin position="24"/>
        <end position="104"/>
    </location>
</feature>
<dbReference type="PROSITE" id="PS50076">
    <property type="entry name" value="DNAJ_2"/>
    <property type="match status" value="1"/>
</dbReference>
<sequence length="214" mass="24756">MSRQIIAFPTIVLNQIRCMHVSNNHYKTLGLPIDCSRRDIKQAYLRKVMLLHPDRQSIKKQATASTETKSHPSKHITKDEFLRVAQAYQVLSNPKSRQQYDTDSIHSNTSHSSETPKPTWKPPNHPEYNPYTRSYRRPYGWTADTYGYGHEYTHASEAAVKANTTPKYMSHTAMSLLVVVSAWIVGLGMVEFKTRLWHRYSEESRIEQLHNNGL</sequence>
<gene>
    <name evidence="4" type="ORF">BDEG_24975</name>
</gene>
<dbReference type="eggNOG" id="ENOG502SD4Y">
    <property type="taxonomic scope" value="Eukaryota"/>
</dbReference>
<name>A0A177WNT7_BATDL</name>
<feature type="region of interest" description="Disordered" evidence="1">
    <location>
        <begin position="93"/>
        <end position="133"/>
    </location>
</feature>
<dbReference type="PRINTS" id="PR00625">
    <property type="entry name" value="JDOMAIN"/>
</dbReference>
<proteinExistence type="predicted"/>
<dbReference type="InterPro" id="IPR052276">
    <property type="entry name" value="Diphthamide-biosynth_chaperone"/>
</dbReference>
<evidence type="ECO:0000256" key="1">
    <source>
        <dbReference type="SAM" id="MobiDB-lite"/>
    </source>
</evidence>
<feature type="compositionally biased region" description="Polar residues" evidence="1">
    <location>
        <begin position="105"/>
        <end position="116"/>
    </location>
</feature>
<evidence type="ECO:0000259" key="3">
    <source>
        <dbReference type="PROSITE" id="PS50076"/>
    </source>
</evidence>
<dbReference type="InterPro" id="IPR036869">
    <property type="entry name" value="J_dom_sf"/>
</dbReference>
<dbReference type="OrthoDB" id="10250354at2759"/>